<protein>
    <submittedName>
        <fullName evidence="1">Uncharacterized protein</fullName>
    </submittedName>
</protein>
<dbReference type="RefSeq" id="WP_150122487.1">
    <property type="nucleotide sequence ID" value="NZ_LECT01000009.1"/>
</dbReference>
<organism evidence="1 2">
    <name type="scientific">Rhodopirellula islandica</name>
    <dbReference type="NCBI Taxonomy" id="595434"/>
    <lineage>
        <taxon>Bacteria</taxon>
        <taxon>Pseudomonadati</taxon>
        <taxon>Planctomycetota</taxon>
        <taxon>Planctomycetia</taxon>
        <taxon>Pirellulales</taxon>
        <taxon>Pirellulaceae</taxon>
        <taxon>Rhodopirellula</taxon>
    </lineage>
</organism>
<dbReference type="Proteomes" id="UP000036367">
    <property type="component" value="Unassembled WGS sequence"/>
</dbReference>
<keyword evidence="2" id="KW-1185">Reference proteome</keyword>
<evidence type="ECO:0000313" key="2">
    <source>
        <dbReference type="Proteomes" id="UP000036367"/>
    </source>
</evidence>
<gene>
    <name evidence="1" type="ORF">RISK_001074</name>
</gene>
<proteinExistence type="predicted"/>
<dbReference type="EMBL" id="LECT01000009">
    <property type="protein sequence ID" value="KLU06893.1"/>
    <property type="molecule type" value="Genomic_DNA"/>
</dbReference>
<name>A0A0J1BKG0_RHOIS</name>
<accession>A0A0J1BKG0</accession>
<dbReference type="AlphaFoldDB" id="A0A0J1BKG0"/>
<evidence type="ECO:0000313" key="1">
    <source>
        <dbReference type="EMBL" id="KLU06893.1"/>
    </source>
</evidence>
<comment type="caution">
    <text evidence="1">The sequence shown here is derived from an EMBL/GenBank/DDBJ whole genome shotgun (WGS) entry which is preliminary data.</text>
</comment>
<dbReference type="OrthoDB" id="9982809at2"/>
<reference evidence="1" key="1">
    <citation type="submission" date="2015-05" db="EMBL/GenBank/DDBJ databases">
        <title>Permanent draft genome of Rhodopirellula islandicus K833.</title>
        <authorList>
            <person name="Kizina J."/>
            <person name="Richter M."/>
            <person name="Glockner F.O."/>
            <person name="Harder J."/>
        </authorList>
    </citation>
    <scope>NUCLEOTIDE SEQUENCE [LARGE SCALE GENOMIC DNA]</scope>
    <source>
        <strain evidence="1">K833</strain>
    </source>
</reference>
<sequence>MIRRRLNAIKLSILAEEGKDGVYAKLNGKTVSQILELYENFVRPPLDGGSLRDIRYTLYDSPPDENNRG</sequence>
<dbReference type="PATRIC" id="fig|595434.4.peg.1032"/>